<accession>A0AAV7NB35</accession>
<dbReference type="Proteomes" id="UP001066276">
    <property type="component" value="Chromosome 8"/>
</dbReference>
<dbReference type="EMBL" id="JANPWB010000012">
    <property type="protein sequence ID" value="KAJ1112075.1"/>
    <property type="molecule type" value="Genomic_DNA"/>
</dbReference>
<reference evidence="2" key="1">
    <citation type="journal article" date="2022" name="bioRxiv">
        <title>Sequencing and chromosome-scale assembly of the giantPleurodeles waltlgenome.</title>
        <authorList>
            <person name="Brown T."/>
            <person name="Elewa A."/>
            <person name="Iarovenko S."/>
            <person name="Subramanian E."/>
            <person name="Araus A.J."/>
            <person name="Petzold A."/>
            <person name="Susuki M."/>
            <person name="Suzuki K.-i.T."/>
            <person name="Hayashi T."/>
            <person name="Toyoda A."/>
            <person name="Oliveira C."/>
            <person name="Osipova E."/>
            <person name="Leigh N.D."/>
            <person name="Simon A."/>
            <person name="Yun M.H."/>
        </authorList>
    </citation>
    <scope>NUCLEOTIDE SEQUENCE</scope>
    <source>
        <strain evidence="2">20211129_DDA</strain>
        <tissue evidence="2">Liver</tissue>
    </source>
</reference>
<dbReference type="AlphaFoldDB" id="A0AAV7NB35"/>
<keyword evidence="1" id="KW-0732">Signal</keyword>
<sequence length="127" mass="14064">MGKLVQALVVPWLCLWLATVLVPEVSSQECSEQNCGLQTFRCQDANKQCCKQYVGCPCDRQLYPGCDQFKNGLVPLGDSVYRDFGHTRCTCNCNLELQCEAIPCPEIPPGCKRTMQPADGCLQCVDP</sequence>
<protein>
    <submittedName>
        <fullName evidence="2">Uncharacterized protein</fullName>
    </submittedName>
</protein>
<proteinExistence type="predicted"/>
<name>A0AAV7NB35_PLEWA</name>
<feature type="chain" id="PRO_5043372692" evidence="1">
    <location>
        <begin position="28"/>
        <end position="127"/>
    </location>
</feature>
<keyword evidence="3" id="KW-1185">Reference proteome</keyword>
<feature type="signal peptide" evidence="1">
    <location>
        <begin position="1"/>
        <end position="27"/>
    </location>
</feature>
<evidence type="ECO:0000313" key="2">
    <source>
        <dbReference type="EMBL" id="KAJ1112075.1"/>
    </source>
</evidence>
<organism evidence="2 3">
    <name type="scientific">Pleurodeles waltl</name>
    <name type="common">Iberian ribbed newt</name>
    <dbReference type="NCBI Taxonomy" id="8319"/>
    <lineage>
        <taxon>Eukaryota</taxon>
        <taxon>Metazoa</taxon>
        <taxon>Chordata</taxon>
        <taxon>Craniata</taxon>
        <taxon>Vertebrata</taxon>
        <taxon>Euteleostomi</taxon>
        <taxon>Amphibia</taxon>
        <taxon>Batrachia</taxon>
        <taxon>Caudata</taxon>
        <taxon>Salamandroidea</taxon>
        <taxon>Salamandridae</taxon>
        <taxon>Pleurodelinae</taxon>
        <taxon>Pleurodeles</taxon>
    </lineage>
</organism>
<comment type="caution">
    <text evidence="2">The sequence shown here is derived from an EMBL/GenBank/DDBJ whole genome shotgun (WGS) entry which is preliminary data.</text>
</comment>
<evidence type="ECO:0000313" key="3">
    <source>
        <dbReference type="Proteomes" id="UP001066276"/>
    </source>
</evidence>
<evidence type="ECO:0000256" key="1">
    <source>
        <dbReference type="SAM" id="SignalP"/>
    </source>
</evidence>
<gene>
    <name evidence="2" type="ORF">NDU88_000346</name>
</gene>